<evidence type="ECO:0000313" key="8">
    <source>
        <dbReference type="Proteomes" id="UP000015453"/>
    </source>
</evidence>
<comment type="similarity">
    <text evidence="1 6">Belongs to the copper transporter (Ctr) (TC 1.A.56) family. SLC31A subfamily.</text>
</comment>
<proteinExistence type="inferred from homology"/>
<reference evidence="7 8" key="1">
    <citation type="journal article" date="2013" name="BMC Genomics">
        <title>The miniature genome of a carnivorous plant Genlisea aurea contains a low number of genes and short non-coding sequences.</title>
        <authorList>
            <person name="Leushkin E.V."/>
            <person name="Sutormin R.A."/>
            <person name="Nabieva E.R."/>
            <person name="Penin A.A."/>
            <person name="Kondrashov A.S."/>
            <person name="Logacheva M.D."/>
        </authorList>
    </citation>
    <scope>NUCLEOTIDE SEQUENCE [LARGE SCALE GENOMIC DNA]</scope>
</reference>
<dbReference type="PANTHER" id="PTHR12483:SF85">
    <property type="entry name" value="COPPER TRANSPORT PROTEIN"/>
    <property type="match status" value="1"/>
</dbReference>
<dbReference type="InterPro" id="IPR007274">
    <property type="entry name" value="Cop_transporter"/>
</dbReference>
<feature type="non-terminal residue" evidence="7">
    <location>
        <position position="124"/>
    </location>
</feature>
<organism evidence="7 8">
    <name type="scientific">Genlisea aurea</name>
    <dbReference type="NCBI Taxonomy" id="192259"/>
    <lineage>
        <taxon>Eukaryota</taxon>
        <taxon>Viridiplantae</taxon>
        <taxon>Streptophyta</taxon>
        <taxon>Embryophyta</taxon>
        <taxon>Tracheophyta</taxon>
        <taxon>Spermatophyta</taxon>
        <taxon>Magnoliopsida</taxon>
        <taxon>eudicotyledons</taxon>
        <taxon>Gunneridae</taxon>
        <taxon>Pentapetalae</taxon>
        <taxon>asterids</taxon>
        <taxon>lamiids</taxon>
        <taxon>Lamiales</taxon>
        <taxon>Lentibulariaceae</taxon>
        <taxon>Genlisea</taxon>
    </lineage>
</organism>
<keyword evidence="6" id="KW-0813">Transport</keyword>
<dbReference type="OrthoDB" id="73901at2759"/>
<keyword evidence="6" id="KW-0186">Copper</keyword>
<keyword evidence="5 6" id="KW-0472">Membrane</keyword>
<name>S8CQP3_9LAMI</name>
<dbReference type="EMBL" id="AUSU01002103">
    <property type="protein sequence ID" value="EPS69489.1"/>
    <property type="molecule type" value="Genomic_DNA"/>
</dbReference>
<feature type="transmembrane region" description="Helical" evidence="6">
    <location>
        <begin position="42"/>
        <end position="66"/>
    </location>
</feature>
<evidence type="ECO:0000256" key="3">
    <source>
        <dbReference type="ARBA" id="ARBA00022796"/>
    </source>
</evidence>
<evidence type="ECO:0000256" key="5">
    <source>
        <dbReference type="ARBA" id="ARBA00023136"/>
    </source>
</evidence>
<keyword evidence="3 6" id="KW-0187">Copper transport</keyword>
<dbReference type="PANTHER" id="PTHR12483">
    <property type="entry name" value="SOLUTE CARRIER FAMILY 31 COPPER TRANSPORTERS"/>
    <property type="match status" value="1"/>
</dbReference>
<dbReference type="GO" id="GO:0005375">
    <property type="term" value="F:copper ion transmembrane transporter activity"/>
    <property type="evidence" value="ECO:0007669"/>
    <property type="project" value="UniProtKB-UniRule"/>
</dbReference>
<keyword evidence="6" id="KW-0406">Ion transport</keyword>
<comment type="caution">
    <text evidence="7">The sequence shown here is derived from an EMBL/GenBank/DDBJ whole genome shotgun (WGS) entry which is preliminary data.</text>
</comment>
<accession>S8CQP3</accession>
<evidence type="ECO:0000256" key="6">
    <source>
        <dbReference type="RuleBase" id="RU367022"/>
    </source>
</evidence>
<evidence type="ECO:0000256" key="4">
    <source>
        <dbReference type="ARBA" id="ARBA00022989"/>
    </source>
</evidence>
<evidence type="ECO:0000256" key="2">
    <source>
        <dbReference type="ARBA" id="ARBA00022692"/>
    </source>
</evidence>
<evidence type="ECO:0000256" key="1">
    <source>
        <dbReference type="ARBA" id="ARBA00006921"/>
    </source>
</evidence>
<keyword evidence="4 6" id="KW-1133">Transmembrane helix</keyword>
<sequence>PTNGDHSPPPPPPPPAVMPMGSYLFWGKNAVVLFSGFPDGHLGMYILALLMVFFFSVATEILRAAAPRVKRISDRRSRAAVVVLIPAAVHAVRMGFAYLVMLAVMSFNVGIFVAAVAGHLVGYY</sequence>
<comment type="subcellular location">
    <subcellularLocation>
        <location evidence="6">Membrane</location>
        <topology evidence="6">Multi-pass membrane protein</topology>
    </subcellularLocation>
</comment>
<dbReference type="Pfam" id="PF04145">
    <property type="entry name" value="Ctr"/>
    <property type="match status" value="1"/>
</dbReference>
<keyword evidence="8" id="KW-1185">Reference proteome</keyword>
<keyword evidence="2 6" id="KW-0812">Transmembrane</keyword>
<feature type="transmembrane region" description="Helical" evidence="6">
    <location>
        <begin position="102"/>
        <end position="123"/>
    </location>
</feature>
<protein>
    <recommendedName>
        <fullName evidence="6">Copper transport protein</fullName>
    </recommendedName>
</protein>
<dbReference type="GO" id="GO:0005886">
    <property type="term" value="C:plasma membrane"/>
    <property type="evidence" value="ECO:0007669"/>
    <property type="project" value="TreeGrafter"/>
</dbReference>
<feature type="transmembrane region" description="Helical" evidence="6">
    <location>
        <begin position="78"/>
        <end position="96"/>
    </location>
</feature>
<dbReference type="Proteomes" id="UP000015453">
    <property type="component" value="Unassembled WGS sequence"/>
</dbReference>
<gene>
    <name evidence="7" type="ORF">M569_05278</name>
</gene>
<evidence type="ECO:0000313" key="7">
    <source>
        <dbReference type="EMBL" id="EPS69489.1"/>
    </source>
</evidence>
<feature type="non-terminal residue" evidence="7">
    <location>
        <position position="1"/>
    </location>
</feature>
<dbReference type="AlphaFoldDB" id="S8CQP3"/>